<comment type="caution">
    <text evidence="3">The sequence shown here is derived from an EMBL/GenBank/DDBJ whole genome shotgun (WGS) entry which is preliminary data.</text>
</comment>
<gene>
    <name evidence="3" type="ORF">EV644_12039</name>
</gene>
<dbReference type="EMBL" id="SLWM01000020">
    <property type="protein sequence ID" value="TCO14415.1"/>
    <property type="molecule type" value="Genomic_DNA"/>
</dbReference>
<dbReference type="RefSeq" id="WP_132194284.1">
    <property type="nucleotide sequence ID" value="NZ_SLWM01000020.1"/>
</dbReference>
<proteinExistence type="predicted"/>
<name>A0ABY2BB17_9ACTN</name>
<feature type="signal peptide" evidence="2">
    <location>
        <begin position="1"/>
        <end position="28"/>
    </location>
</feature>
<keyword evidence="2" id="KW-0732">Signal</keyword>
<evidence type="ECO:0000313" key="3">
    <source>
        <dbReference type="EMBL" id="TCO14415.1"/>
    </source>
</evidence>
<dbReference type="Proteomes" id="UP000295818">
    <property type="component" value="Unassembled WGS sequence"/>
</dbReference>
<evidence type="ECO:0000313" key="4">
    <source>
        <dbReference type="Proteomes" id="UP000295818"/>
    </source>
</evidence>
<accession>A0ABY2BB17</accession>
<dbReference type="PROSITE" id="PS51257">
    <property type="entry name" value="PROKAR_LIPOPROTEIN"/>
    <property type="match status" value="1"/>
</dbReference>
<keyword evidence="4" id="KW-1185">Reference proteome</keyword>
<organism evidence="3 4">
    <name type="scientific">Kribbella orskensis</name>
    <dbReference type="NCBI Taxonomy" id="2512216"/>
    <lineage>
        <taxon>Bacteria</taxon>
        <taxon>Bacillati</taxon>
        <taxon>Actinomycetota</taxon>
        <taxon>Actinomycetes</taxon>
        <taxon>Propionibacteriales</taxon>
        <taxon>Kribbellaceae</taxon>
        <taxon>Kribbella</taxon>
    </lineage>
</organism>
<evidence type="ECO:0000256" key="2">
    <source>
        <dbReference type="SAM" id="SignalP"/>
    </source>
</evidence>
<sequence length="196" mass="20455">MNSWRTAAPICVVLLTLLVGCGGSNDEADPGTTLTPSETSTTDPTGEPSVEPTDPESTQATRDKPSIQIASAPIGGNVQTDGADQCAEVNWLGRNPIPAGTTIQLGEASLDPTDLFDLYQDACDTDLRPCTEVMWQTTSFMPCYVGARQVARGDRAAKLMIAVTATCETEADCRSLAGDVPGSQISFAPGDLVSNG</sequence>
<feature type="compositionally biased region" description="Low complexity" evidence="1">
    <location>
        <begin position="30"/>
        <end position="49"/>
    </location>
</feature>
<feature type="region of interest" description="Disordered" evidence="1">
    <location>
        <begin position="27"/>
        <end position="66"/>
    </location>
</feature>
<evidence type="ECO:0000256" key="1">
    <source>
        <dbReference type="SAM" id="MobiDB-lite"/>
    </source>
</evidence>
<reference evidence="3 4" key="1">
    <citation type="journal article" date="2015" name="Stand. Genomic Sci.">
        <title>Genomic Encyclopedia of Bacterial and Archaeal Type Strains, Phase III: the genomes of soil and plant-associated and newly described type strains.</title>
        <authorList>
            <person name="Whitman W.B."/>
            <person name="Woyke T."/>
            <person name="Klenk H.P."/>
            <person name="Zhou Y."/>
            <person name="Lilburn T.G."/>
            <person name="Beck B.J."/>
            <person name="De Vos P."/>
            <person name="Vandamme P."/>
            <person name="Eisen J.A."/>
            <person name="Garrity G."/>
            <person name="Hugenholtz P."/>
            <person name="Kyrpides N.C."/>
        </authorList>
    </citation>
    <scope>NUCLEOTIDE SEQUENCE [LARGE SCALE GENOMIC DNA]</scope>
    <source>
        <strain evidence="3 4">VKM Ac-2538</strain>
    </source>
</reference>
<feature type="chain" id="PRO_5047114399" description="LppP/LprE lipoprotein" evidence="2">
    <location>
        <begin position="29"/>
        <end position="196"/>
    </location>
</feature>
<evidence type="ECO:0008006" key="5">
    <source>
        <dbReference type="Google" id="ProtNLM"/>
    </source>
</evidence>
<protein>
    <recommendedName>
        <fullName evidence="5">LppP/LprE lipoprotein</fullName>
    </recommendedName>
</protein>